<dbReference type="RefSeq" id="WP_262396801.1">
    <property type="nucleotide sequence ID" value="NZ_JACRTC010000001.1"/>
</dbReference>
<dbReference type="InterPro" id="IPR036388">
    <property type="entry name" value="WH-like_DNA-bd_sf"/>
</dbReference>
<dbReference type="InterPro" id="IPR049874">
    <property type="entry name" value="ROK_cs"/>
</dbReference>
<proteinExistence type="inferred from homology"/>
<dbReference type="SUPFAM" id="SSF46785">
    <property type="entry name" value="Winged helix' DNA-binding domain"/>
    <property type="match status" value="1"/>
</dbReference>
<dbReference type="Gene3D" id="3.30.420.40">
    <property type="match status" value="2"/>
</dbReference>
<comment type="caution">
    <text evidence="4">The sequence shown here is derived from an EMBL/GenBank/DDBJ whole genome shotgun (WGS) entry which is preliminary data.</text>
</comment>
<keyword evidence="3" id="KW-0119">Carbohydrate metabolism</keyword>
<protein>
    <submittedName>
        <fullName evidence="4">ROK family transcriptional regulator</fullName>
    </submittedName>
</protein>
<evidence type="ECO:0000256" key="3">
    <source>
        <dbReference type="ARBA" id="ARBA00022629"/>
    </source>
</evidence>
<comment type="similarity">
    <text evidence="2">Belongs to the ROK (NagC/XylR) family.</text>
</comment>
<evidence type="ECO:0000256" key="1">
    <source>
        <dbReference type="ARBA" id="ARBA00002486"/>
    </source>
</evidence>
<dbReference type="PANTHER" id="PTHR18964:SF149">
    <property type="entry name" value="BIFUNCTIONAL UDP-N-ACETYLGLUCOSAMINE 2-EPIMERASE_N-ACETYLMANNOSAMINE KINASE"/>
    <property type="match status" value="1"/>
</dbReference>
<dbReference type="InterPro" id="IPR043129">
    <property type="entry name" value="ATPase_NBD"/>
</dbReference>
<dbReference type="Pfam" id="PF00480">
    <property type="entry name" value="ROK"/>
    <property type="match status" value="1"/>
</dbReference>
<dbReference type="EMBL" id="JACRTC010000001">
    <property type="protein sequence ID" value="MBC8569706.1"/>
    <property type="molecule type" value="Genomic_DNA"/>
</dbReference>
<name>A0A926ECP3_9FIRM</name>
<evidence type="ECO:0000313" key="4">
    <source>
        <dbReference type="EMBL" id="MBC8569706.1"/>
    </source>
</evidence>
<dbReference type="InterPro" id="IPR036390">
    <property type="entry name" value="WH_DNA-bd_sf"/>
</dbReference>
<accession>A0A926ECP3</accession>
<dbReference type="Pfam" id="PF13412">
    <property type="entry name" value="HTH_24"/>
    <property type="match status" value="1"/>
</dbReference>
<organism evidence="4 5">
    <name type="scientific">Zongyangia hominis</name>
    <dbReference type="NCBI Taxonomy" id="2763677"/>
    <lineage>
        <taxon>Bacteria</taxon>
        <taxon>Bacillati</taxon>
        <taxon>Bacillota</taxon>
        <taxon>Clostridia</taxon>
        <taxon>Eubacteriales</taxon>
        <taxon>Oscillospiraceae</taxon>
        <taxon>Zongyangia</taxon>
    </lineage>
</organism>
<dbReference type="GO" id="GO:0042732">
    <property type="term" value="P:D-xylose metabolic process"/>
    <property type="evidence" value="ECO:0007669"/>
    <property type="project" value="UniProtKB-KW"/>
</dbReference>
<dbReference type="Proteomes" id="UP000660861">
    <property type="component" value="Unassembled WGS sequence"/>
</dbReference>
<reference evidence="4" key="1">
    <citation type="submission" date="2020-08" db="EMBL/GenBank/DDBJ databases">
        <title>Genome public.</title>
        <authorList>
            <person name="Liu C."/>
            <person name="Sun Q."/>
        </authorList>
    </citation>
    <scope>NUCLEOTIDE SEQUENCE</scope>
    <source>
        <strain evidence="4">NSJ-54</strain>
    </source>
</reference>
<dbReference type="PANTHER" id="PTHR18964">
    <property type="entry name" value="ROK (REPRESSOR, ORF, KINASE) FAMILY"/>
    <property type="match status" value="1"/>
</dbReference>
<comment type="function">
    <text evidence="1">Transcriptional repressor of xylose-utilizing enzymes.</text>
</comment>
<keyword evidence="3" id="KW-0859">Xylose metabolism</keyword>
<dbReference type="SUPFAM" id="SSF53067">
    <property type="entry name" value="Actin-like ATPase domain"/>
    <property type="match status" value="1"/>
</dbReference>
<evidence type="ECO:0000256" key="2">
    <source>
        <dbReference type="ARBA" id="ARBA00006479"/>
    </source>
</evidence>
<gene>
    <name evidence="4" type="ORF">H8709_02560</name>
</gene>
<dbReference type="Gene3D" id="1.10.10.10">
    <property type="entry name" value="Winged helix-like DNA-binding domain superfamily/Winged helix DNA-binding domain"/>
    <property type="match status" value="1"/>
</dbReference>
<dbReference type="PROSITE" id="PS01125">
    <property type="entry name" value="ROK"/>
    <property type="match status" value="1"/>
</dbReference>
<sequence length="380" mass="41799">MNGTNKFLLLKMIATQGPISRISLSEKTGLSKMTVTALVNEYIEKGIVYECGLSQNQGSSGRRPILLDIVADSLLTLGINIDRDYVRAGIIDLRGNVVVSNSFPMGKISNAEDFMKAVYVLCDSILKTSGSPKVWGIGVSSIGPISVMDGVIYSPPAFYGIHDVPIVERLKERYDLPVYLAEDTKVSALAEMYFGNAQNYDYFFFVDIQPGVGGGMIIDRKLYSGAAGMAGSFGHSIVEPDGIPCECGQRGCLERYCSTRAVLHWAKDNGADPSLTWLSFLDKVESGDEICVQAVKRMCHYLAIGLTNIIAFFDPQCIFIGGDLWTIQDMVVNEVRKEVMEHLWANDVRPKIDILTSRFLNNADYIGTAALVMENNLRAQ</sequence>
<dbReference type="AlphaFoldDB" id="A0A926ECP3"/>
<dbReference type="InterPro" id="IPR000600">
    <property type="entry name" value="ROK"/>
</dbReference>
<keyword evidence="5" id="KW-1185">Reference proteome</keyword>
<evidence type="ECO:0000313" key="5">
    <source>
        <dbReference type="Proteomes" id="UP000660861"/>
    </source>
</evidence>